<evidence type="ECO:0000313" key="3">
    <source>
        <dbReference type="Proteomes" id="UP001597375"/>
    </source>
</evidence>
<dbReference type="RefSeq" id="WP_386820468.1">
    <property type="nucleotide sequence ID" value="NZ_JBHUIT010000020.1"/>
</dbReference>
<feature type="domain" description="Anti-bacteriophage protein A/HamA C-terminal" evidence="1">
    <location>
        <begin position="3"/>
        <end position="270"/>
    </location>
</feature>
<comment type="caution">
    <text evidence="2">The sequence shown here is derived from an EMBL/GenBank/DDBJ whole genome shotgun (WGS) entry which is preliminary data.</text>
</comment>
<keyword evidence="3" id="KW-1185">Reference proteome</keyword>
<name>A0ABW5D9E3_9BACT</name>
<protein>
    <submittedName>
        <fullName evidence="2">DUF1837 domain-containing protein</fullName>
    </submittedName>
</protein>
<dbReference type="Proteomes" id="UP001597375">
    <property type="component" value="Unassembled WGS sequence"/>
</dbReference>
<evidence type="ECO:0000259" key="1">
    <source>
        <dbReference type="Pfam" id="PF08878"/>
    </source>
</evidence>
<proteinExistence type="predicted"/>
<organism evidence="2 3">
    <name type="scientific">Luteolibacter algae</name>
    <dbReference type="NCBI Taxonomy" id="454151"/>
    <lineage>
        <taxon>Bacteria</taxon>
        <taxon>Pseudomonadati</taxon>
        <taxon>Verrucomicrobiota</taxon>
        <taxon>Verrucomicrobiia</taxon>
        <taxon>Verrucomicrobiales</taxon>
        <taxon>Verrucomicrobiaceae</taxon>
        <taxon>Luteolibacter</taxon>
    </lineage>
</organism>
<dbReference type="EMBL" id="JBHUIT010000020">
    <property type="protein sequence ID" value="MFD2257180.1"/>
    <property type="molecule type" value="Genomic_DNA"/>
</dbReference>
<gene>
    <name evidence="2" type="ORF">ACFSSA_10875</name>
</gene>
<accession>A0ABW5D9E3</accession>
<evidence type="ECO:0000313" key="2">
    <source>
        <dbReference type="EMBL" id="MFD2257180.1"/>
    </source>
</evidence>
<dbReference type="InterPro" id="IPR014976">
    <property type="entry name" value="AbpA_HamA_C"/>
</dbReference>
<reference evidence="3" key="1">
    <citation type="journal article" date="2019" name="Int. J. Syst. Evol. Microbiol.">
        <title>The Global Catalogue of Microorganisms (GCM) 10K type strain sequencing project: providing services to taxonomists for standard genome sequencing and annotation.</title>
        <authorList>
            <consortium name="The Broad Institute Genomics Platform"/>
            <consortium name="The Broad Institute Genome Sequencing Center for Infectious Disease"/>
            <person name="Wu L."/>
            <person name="Ma J."/>
        </authorList>
    </citation>
    <scope>NUCLEOTIDE SEQUENCE [LARGE SCALE GENOMIC DNA]</scope>
    <source>
        <strain evidence="3">CGMCC 4.7106</strain>
    </source>
</reference>
<sequence length="283" mass="32173">MYNDFEDGKWRQSKFHNFIWDNIALTALSAREREALGTRSNSQLVEAAKNLRLTDIEGDDPGKGSELAEIALYAIMHHHFGALPVVPKIFYKQNSQDNVKGADSVHIVATVDDYTIWLGEAKFYNSIKNARLDKIVESVEDTVSTLKIKKDNAIITNLQDLDKCVANVDLCKKIREELSSDSPLDGVKQKLHIPILLLHECEITQGVTELSDEYLEGLKTFHLDRANSYFSKQLKALSSTVYKYQKIMFHLILFPVPKKDSIVRRFLTKATFHQQEGNSNDAE</sequence>
<dbReference type="Pfam" id="PF08878">
    <property type="entry name" value="HamA"/>
    <property type="match status" value="1"/>
</dbReference>